<dbReference type="STRING" id="9601.ENSPPYP00000004998"/>
<dbReference type="AlphaFoldDB" id="A0A2J8WBT2"/>
<evidence type="ECO:0000313" key="2">
    <source>
        <dbReference type="EMBL" id="PNJ67230.1"/>
    </source>
</evidence>
<accession>A0A2J8WBT2</accession>
<name>A0A2J8WBT2_PONAB</name>
<sequence>MAYSSSNSDIKNYSSKSNSNLSLSVGYFPCEDTPCEDTTSWEDA</sequence>
<organism evidence="2">
    <name type="scientific">Pongo abelii</name>
    <name type="common">Sumatran orangutan</name>
    <name type="synonym">Pongo pygmaeus abelii</name>
    <dbReference type="NCBI Taxonomy" id="9601"/>
    <lineage>
        <taxon>Eukaryota</taxon>
        <taxon>Metazoa</taxon>
        <taxon>Chordata</taxon>
        <taxon>Craniata</taxon>
        <taxon>Vertebrata</taxon>
        <taxon>Euteleostomi</taxon>
        <taxon>Mammalia</taxon>
        <taxon>Eutheria</taxon>
        <taxon>Euarchontoglires</taxon>
        <taxon>Primates</taxon>
        <taxon>Haplorrhini</taxon>
        <taxon>Catarrhini</taxon>
        <taxon>Hominidae</taxon>
        <taxon>Pongo</taxon>
    </lineage>
</organism>
<gene>
    <name evidence="2" type="ORF">CR201_G0011423</name>
</gene>
<dbReference type="InterPro" id="IPR027908">
    <property type="entry name" value="DUF4640"/>
</dbReference>
<dbReference type="Pfam" id="PF15480">
    <property type="entry name" value="DUF4640"/>
    <property type="match status" value="1"/>
</dbReference>
<comment type="caution">
    <text evidence="2">The sequence shown here is derived from an EMBL/GenBank/DDBJ whole genome shotgun (WGS) entry which is preliminary data.</text>
</comment>
<feature type="non-terminal residue" evidence="2">
    <location>
        <position position="44"/>
    </location>
</feature>
<feature type="region of interest" description="Disordered" evidence="1">
    <location>
        <begin position="1"/>
        <end position="23"/>
    </location>
</feature>
<protein>
    <submittedName>
        <fullName evidence="2">C12orf71 isoform 1</fullName>
    </submittedName>
</protein>
<dbReference type="PANTHER" id="PTHR36462">
    <property type="entry name" value="CHROMOSOME 12 OPEN READING FRAME 71"/>
    <property type="match status" value="1"/>
</dbReference>
<reference evidence="2" key="1">
    <citation type="submission" date="2017-12" db="EMBL/GenBank/DDBJ databases">
        <title>High-resolution comparative analysis of great ape genomes.</title>
        <authorList>
            <person name="Pollen A."/>
            <person name="Hastie A."/>
            <person name="Hormozdiari F."/>
            <person name="Dougherty M."/>
            <person name="Liu R."/>
            <person name="Chaisson M."/>
            <person name="Hoppe E."/>
            <person name="Hill C."/>
            <person name="Pang A."/>
            <person name="Hillier L."/>
            <person name="Baker C."/>
            <person name="Armstrong J."/>
            <person name="Shendure J."/>
            <person name="Paten B."/>
            <person name="Wilson R."/>
            <person name="Chao H."/>
            <person name="Schneider V."/>
            <person name="Ventura M."/>
            <person name="Kronenberg Z."/>
            <person name="Murali S."/>
            <person name="Gordon D."/>
            <person name="Cantsilieris S."/>
            <person name="Munson K."/>
            <person name="Nelson B."/>
            <person name="Raja A."/>
            <person name="Underwood J."/>
            <person name="Diekhans M."/>
            <person name="Fiddes I."/>
            <person name="Haussler D."/>
            <person name="Eichler E."/>
        </authorList>
    </citation>
    <scope>NUCLEOTIDE SEQUENCE [LARGE SCALE GENOMIC DNA]</scope>
    <source>
        <strain evidence="2">Susie</strain>
    </source>
</reference>
<proteinExistence type="predicted"/>
<dbReference type="EMBL" id="NDHI03003395">
    <property type="protein sequence ID" value="PNJ67230.1"/>
    <property type="molecule type" value="Genomic_DNA"/>
</dbReference>
<dbReference type="PANTHER" id="PTHR36462:SF1">
    <property type="entry name" value="CHROMOSOME 12 OPEN READING FRAME 71"/>
    <property type="match status" value="1"/>
</dbReference>
<evidence type="ECO:0000256" key="1">
    <source>
        <dbReference type="SAM" id="MobiDB-lite"/>
    </source>
</evidence>